<evidence type="ECO:0000256" key="1">
    <source>
        <dbReference type="SAM" id="Phobius"/>
    </source>
</evidence>
<keyword evidence="3" id="KW-1185">Reference proteome</keyword>
<dbReference type="RefSeq" id="XP_037160485.1">
    <property type="nucleotide sequence ID" value="XM_037312637.1"/>
</dbReference>
<dbReference type="PANTHER" id="PTHR35041:SF3">
    <property type="entry name" value="FORMYLMETHIONINE DEFORMYLASE-LIKE PROTEIN"/>
    <property type="match status" value="1"/>
</dbReference>
<evidence type="ECO:0000313" key="3">
    <source>
        <dbReference type="Proteomes" id="UP000578531"/>
    </source>
</evidence>
<dbReference type="PANTHER" id="PTHR35041">
    <property type="entry name" value="MEDIATOR OF RNA POLYMERASE II TRANSCRIPTION SUBUNIT 1"/>
    <property type="match status" value="1"/>
</dbReference>
<feature type="transmembrane region" description="Helical" evidence="1">
    <location>
        <begin position="76"/>
        <end position="99"/>
    </location>
</feature>
<dbReference type="EMBL" id="JACCJC010000061">
    <property type="protein sequence ID" value="KAF6231052.1"/>
    <property type="molecule type" value="Genomic_DNA"/>
</dbReference>
<accession>A0A8H6FM36</accession>
<keyword evidence="1" id="KW-0812">Transmembrane</keyword>
<dbReference type="Proteomes" id="UP000578531">
    <property type="component" value="Unassembled WGS sequence"/>
</dbReference>
<dbReference type="GeneID" id="59292398"/>
<dbReference type="OrthoDB" id="5322539at2759"/>
<keyword evidence="1" id="KW-0472">Membrane</keyword>
<keyword evidence="1" id="KW-1133">Transmembrane helix</keyword>
<comment type="caution">
    <text evidence="2">The sequence shown here is derived from an EMBL/GenBank/DDBJ whole genome shotgun (WGS) entry which is preliminary data.</text>
</comment>
<sequence length="186" mass="20049">MTVLDGIQANAHPNSSDNEFGNSSAFYWSVSHNFINGIPELLSNITLSIIAANAPTYNTTCHSPTAEILYEYNPEFLLLTYGLGLLATLCCLAAGLYALQHNGVAMDSTFSEIAAATRNTALGQVLADEGHTVAARKSARYLEQRVRYGELVKEYGDGEDTLGPSKGERRAAFGLLGQVTRLKNDS</sequence>
<reference evidence="2 3" key="1">
    <citation type="journal article" date="2020" name="Genomics">
        <title>Complete, high-quality genomes from long-read metagenomic sequencing of two wolf lichen thalli reveals enigmatic genome architecture.</title>
        <authorList>
            <person name="McKenzie S.K."/>
            <person name="Walston R.F."/>
            <person name="Allen J.L."/>
        </authorList>
    </citation>
    <scope>NUCLEOTIDE SEQUENCE [LARGE SCALE GENOMIC DNA]</scope>
    <source>
        <strain evidence="2">WasteWater2</strain>
    </source>
</reference>
<dbReference type="AlphaFoldDB" id="A0A8H6FM36"/>
<proteinExistence type="predicted"/>
<evidence type="ECO:0000313" key="2">
    <source>
        <dbReference type="EMBL" id="KAF6231052.1"/>
    </source>
</evidence>
<gene>
    <name evidence="2" type="ORF">HO173_010752</name>
</gene>
<organism evidence="2 3">
    <name type="scientific">Letharia columbiana</name>
    <dbReference type="NCBI Taxonomy" id="112416"/>
    <lineage>
        <taxon>Eukaryota</taxon>
        <taxon>Fungi</taxon>
        <taxon>Dikarya</taxon>
        <taxon>Ascomycota</taxon>
        <taxon>Pezizomycotina</taxon>
        <taxon>Lecanoromycetes</taxon>
        <taxon>OSLEUM clade</taxon>
        <taxon>Lecanoromycetidae</taxon>
        <taxon>Lecanorales</taxon>
        <taxon>Lecanorineae</taxon>
        <taxon>Parmeliaceae</taxon>
        <taxon>Letharia</taxon>
    </lineage>
</organism>
<name>A0A8H6FM36_9LECA</name>
<protein>
    <submittedName>
        <fullName evidence="2">Uncharacterized protein</fullName>
    </submittedName>
</protein>